<dbReference type="EMBL" id="JBEDUW010000006">
    <property type="protein sequence ID" value="KAK9922449.1"/>
    <property type="molecule type" value="Genomic_DNA"/>
</dbReference>
<dbReference type="Proteomes" id="UP001457282">
    <property type="component" value="Unassembled WGS sequence"/>
</dbReference>
<comment type="caution">
    <text evidence="1">The sequence shown here is derived from an EMBL/GenBank/DDBJ whole genome shotgun (WGS) entry which is preliminary data.</text>
</comment>
<name>A0AAW1WCD8_RUBAR</name>
<keyword evidence="2" id="KW-1185">Reference proteome</keyword>
<organism evidence="1 2">
    <name type="scientific">Rubus argutus</name>
    <name type="common">Southern blackberry</name>
    <dbReference type="NCBI Taxonomy" id="59490"/>
    <lineage>
        <taxon>Eukaryota</taxon>
        <taxon>Viridiplantae</taxon>
        <taxon>Streptophyta</taxon>
        <taxon>Embryophyta</taxon>
        <taxon>Tracheophyta</taxon>
        <taxon>Spermatophyta</taxon>
        <taxon>Magnoliopsida</taxon>
        <taxon>eudicotyledons</taxon>
        <taxon>Gunneridae</taxon>
        <taxon>Pentapetalae</taxon>
        <taxon>rosids</taxon>
        <taxon>fabids</taxon>
        <taxon>Rosales</taxon>
        <taxon>Rosaceae</taxon>
        <taxon>Rosoideae</taxon>
        <taxon>Rosoideae incertae sedis</taxon>
        <taxon>Rubus</taxon>
    </lineage>
</organism>
<proteinExistence type="predicted"/>
<gene>
    <name evidence="1" type="ORF">M0R45_030913</name>
</gene>
<reference evidence="1 2" key="1">
    <citation type="journal article" date="2023" name="G3 (Bethesda)">
        <title>A chromosome-length genome assembly and annotation of blackberry (Rubus argutus, cv. 'Hillquist').</title>
        <authorList>
            <person name="Bruna T."/>
            <person name="Aryal R."/>
            <person name="Dudchenko O."/>
            <person name="Sargent D.J."/>
            <person name="Mead D."/>
            <person name="Buti M."/>
            <person name="Cavallini A."/>
            <person name="Hytonen T."/>
            <person name="Andres J."/>
            <person name="Pham M."/>
            <person name="Weisz D."/>
            <person name="Mascagni F."/>
            <person name="Usai G."/>
            <person name="Natali L."/>
            <person name="Bassil N."/>
            <person name="Fernandez G.E."/>
            <person name="Lomsadze A."/>
            <person name="Armour M."/>
            <person name="Olukolu B."/>
            <person name="Poorten T."/>
            <person name="Britton C."/>
            <person name="Davik J."/>
            <person name="Ashrafi H."/>
            <person name="Aiden E.L."/>
            <person name="Borodovsky M."/>
            <person name="Worthington M."/>
        </authorList>
    </citation>
    <scope>NUCLEOTIDE SEQUENCE [LARGE SCALE GENOMIC DNA]</scope>
    <source>
        <strain evidence="1">PI 553951</strain>
    </source>
</reference>
<evidence type="ECO:0000313" key="2">
    <source>
        <dbReference type="Proteomes" id="UP001457282"/>
    </source>
</evidence>
<accession>A0AAW1WCD8</accession>
<protein>
    <submittedName>
        <fullName evidence="1">Uncharacterized protein</fullName>
    </submittedName>
</protein>
<dbReference type="AlphaFoldDB" id="A0AAW1WCD8"/>
<evidence type="ECO:0000313" key="1">
    <source>
        <dbReference type="EMBL" id="KAK9922449.1"/>
    </source>
</evidence>
<sequence>MNTAWQSTVWQLDTDSRRRTRQSTGDGEEIDDGIWAVAERMTTKGIGIDGDAMVSEMRSCWARRSSYGNPGWHLFLGRFGLMAEQRRREARRGLGTSKIDGGVVASWWVSEHGLTVVDCLVVNWRWLLAVEV</sequence>